<gene>
    <name evidence="2" type="ORF">PDE001_LOCUS9479</name>
</gene>
<evidence type="ECO:0000313" key="3">
    <source>
        <dbReference type="Proteomes" id="UP001162029"/>
    </source>
</evidence>
<reference evidence="2" key="1">
    <citation type="submission" date="2022-12" db="EMBL/GenBank/DDBJ databases">
        <authorList>
            <person name="Webb A."/>
        </authorList>
    </citation>
    <scope>NUCLEOTIDE SEQUENCE</scope>
    <source>
        <strain evidence="2">Pd1</strain>
    </source>
</reference>
<proteinExistence type="predicted"/>
<protein>
    <submittedName>
        <fullName evidence="2">Uncharacterized protein</fullName>
    </submittedName>
</protein>
<dbReference type="PANTHER" id="PTHR11999">
    <property type="entry name" value="GROUP II PYRIDOXAL-5-PHOSPHATE DECARBOXYLASE"/>
    <property type="match status" value="1"/>
</dbReference>
<dbReference type="InterPro" id="IPR015421">
    <property type="entry name" value="PyrdxlP-dep_Trfase_major"/>
</dbReference>
<name>A0AAV0V6V7_9STRA</name>
<evidence type="ECO:0000313" key="2">
    <source>
        <dbReference type="EMBL" id="CAI5744327.1"/>
    </source>
</evidence>
<dbReference type="EMBL" id="CANTFM010002073">
    <property type="protein sequence ID" value="CAI5744327.1"/>
    <property type="molecule type" value="Genomic_DNA"/>
</dbReference>
<organism evidence="2 3">
    <name type="scientific">Peronospora destructor</name>
    <dbReference type="NCBI Taxonomy" id="86335"/>
    <lineage>
        <taxon>Eukaryota</taxon>
        <taxon>Sar</taxon>
        <taxon>Stramenopiles</taxon>
        <taxon>Oomycota</taxon>
        <taxon>Peronosporomycetes</taxon>
        <taxon>Peronosporales</taxon>
        <taxon>Peronosporaceae</taxon>
        <taxon>Peronospora</taxon>
    </lineage>
</organism>
<dbReference type="AlphaFoldDB" id="A0AAV0V6V7"/>
<dbReference type="Proteomes" id="UP001162029">
    <property type="component" value="Unassembled WGS sequence"/>
</dbReference>
<dbReference type="InterPro" id="IPR010977">
    <property type="entry name" value="Aromatic_deC"/>
</dbReference>
<dbReference type="InterPro" id="IPR015424">
    <property type="entry name" value="PyrdxlP-dep_Trfase"/>
</dbReference>
<accession>A0AAV0V6V7</accession>
<evidence type="ECO:0000256" key="1">
    <source>
        <dbReference type="ARBA" id="ARBA00022793"/>
    </source>
</evidence>
<dbReference type="GO" id="GO:0005737">
    <property type="term" value="C:cytoplasm"/>
    <property type="evidence" value="ECO:0007669"/>
    <property type="project" value="TreeGrafter"/>
</dbReference>
<keyword evidence="1" id="KW-0456">Lyase</keyword>
<sequence>MIVRNVILNGAAREEKASTLVGKISDQTHAIAEKSCMVLDIPHLRVVPTIRGKVDADSYGLAPNNVARIMADDRAKNLVPFCLMPTLGTTSTSATGPTEGWQPYTLNISTGRNGAEGCDFICINTHKWLLVSFDASEGPSSPLASATWPPLSSLMLWFTFRRFGATGGSALTSAALWSSPSC</sequence>
<keyword evidence="1" id="KW-0210">Decarboxylase</keyword>
<comment type="caution">
    <text evidence="2">The sequence shown here is derived from an EMBL/GenBank/DDBJ whole genome shotgun (WGS) entry which is preliminary data.</text>
</comment>
<dbReference type="PANTHER" id="PTHR11999:SF70">
    <property type="entry name" value="MIP05841P"/>
    <property type="match status" value="1"/>
</dbReference>
<keyword evidence="3" id="KW-1185">Reference proteome</keyword>
<dbReference type="SUPFAM" id="SSF53383">
    <property type="entry name" value="PLP-dependent transferases"/>
    <property type="match status" value="1"/>
</dbReference>
<dbReference type="GO" id="GO:0016831">
    <property type="term" value="F:carboxy-lyase activity"/>
    <property type="evidence" value="ECO:0007669"/>
    <property type="project" value="UniProtKB-KW"/>
</dbReference>
<dbReference type="Gene3D" id="3.40.640.10">
    <property type="entry name" value="Type I PLP-dependent aspartate aminotransferase-like (Major domain)"/>
    <property type="match status" value="1"/>
</dbReference>